<dbReference type="Proteomes" id="UP001151529">
    <property type="component" value="Chromosome 16"/>
</dbReference>
<dbReference type="GO" id="GO:0015297">
    <property type="term" value="F:antiporter activity"/>
    <property type="evidence" value="ECO:0007669"/>
    <property type="project" value="InterPro"/>
</dbReference>
<keyword evidence="7" id="KW-0406">Ion transport</keyword>
<keyword evidence="6 11" id="KW-1133">Transmembrane helix</keyword>
<evidence type="ECO:0000256" key="10">
    <source>
        <dbReference type="SAM" id="MobiDB-lite"/>
    </source>
</evidence>
<evidence type="ECO:0000256" key="8">
    <source>
        <dbReference type="ARBA" id="ARBA00023136"/>
    </source>
</evidence>
<feature type="region of interest" description="Disordered" evidence="10">
    <location>
        <begin position="92"/>
        <end position="136"/>
    </location>
</feature>
<evidence type="ECO:0000256" key="9">
    <source>
        <dbReference type="ARBA" id="ARBA00038341"/>
    </source>
</evidence>
<feature type="transmembrane region" description="Helical" evidence="11">
    <location>
        <begin position="741"/>
        <end position="767"/>
    </location>
</feature>
<dbReference type="SMART" id="SM00332">
    <property type="entry name" value="PP2Cc"/>
    <property type="match status" value="1"/>
</dbReference>
<proteinExistence type="inferred from homology"/>
<keyword evidence="3" id="KW-0633">Potassium transport</keyword>
<keyword evidence="8 11" id="KW-0472">Membrane</keyword>
<dbReference type="PANTHER" id="PTHR32468:SF96">
    <property type="entry name" value="CATION_H(+) ANTIPORTER 26-RELATED"/>
    <property type="match status" value="1"/>
</dbReference>
<name>A0A9Q0ZXL6_SALVM</name>
<feature type="domain" description="PPM-type phosphatase" evidence="12">
    <location>
        <begin position="36"/>
        <end position="347"/>
    </location>
</feature>
<sequence length="969" mass="107985">MGMVDDAIEEKEEEEGTDVIVGDYGARMRLCGASKYTSMYTQQGRKGINQDAMTVWEEFTGDKDMFFCGVFDGHGPYGHKVARHVRDTLPSRLSREIKTSQKNSFKSRDADGKGDNSDADNKNKGGRDSADDDDSSSLLLSSWEASFTKSFKEMDEELSLDASIDSFYSGTTAVTIVKEGNNLIVANLGDSRAVLCSKGPKNQLIPIQLTVDLKPNIASEAERIKNSNGRVFALEKEPELFRIWMPDEDCPGLAMARAFGDFCLKDYGLISTPEISYRRVTDKDEFVVLATDGVWEVLTNYEVIKIVASARKRSMAAKLVVKHAARAWRSKFPGSRVDDSAVICLFLRNRTLVARSFSEVTQLSVNHSDLEGYSDVRLAKFETCSEVSRASLNHSEIAAVPKRFRSKKREGKIGFESSKEIFFKLAMSKLNWAPDEYDKASGTELPKPVLWIRRQPIVIGLVTLLKTIFQFLLIPFGQQRFVSEILGGIAISPSFLGHIGRINKYLFAPRSVLILDTFEVLGLIFVLFLVSMRMDIDVVRKCGKLSVVIGLASFVVPTVITTVMASYLSGFFKLDQDLHKEVYVMAVLISTSSFQVVFSILEDLKLLNSELGRLALSSSMISGLFSWSFSVFLADVNEATSFGSKKSIMLEHISRIPLVMVIVFTFPTYDVVDGQTNPRGTTSEAVIHFDYQYYGLATPNSPQLNSSLMEKIGTFVDSFLVPCFLVGVGRRINLFITTFKLLAFVQALIFISTLTKLAAIIVTSLYYKMPFRDALSLGIILNCKGFVDTLLYNAANKFEGLKTEFFSILVVTAMLQSVFVTLLVRLLYDPSRRYIAYTPRTIQNTGLHSELQIIACLHQQDDVPPIINVLEATNPTRESPVTIYVLNLKRLIEGTLPLFISHKLNGSSSSEKIDSVGNAFCRFEQENRDLVTVQCFTSFAPYATMHDDVCTLALEKGASLVIVPFPTLR</sequence>
<dbReference type="SUPFAM" id="SSF81606">
    <property type="entry name" value="PP2C-like"/>
    <property type="match status" value="1"/>
</dbReference>
<dbReference type="OrthoDB" id="10264738at2759"/>
<comment type="caution">
    <text evidence="13">The sequence shown here is derived from an EMBL/GenBank/DDBJ whole genome shotgun (WGS) entry which is preliminary data.</text>
</comment>
<evidence type="ECO:0000256" key="6">
    <source>
        <dbReference type="ARBA" id="ARBA00022989"/>
    </source>
</evidence>
<dbReference type="InterPro" id="IPR006153">
    <property type="entry name" value="Cation/H_exchanger_TM"/>
</dbReference>
<accession>A0A9Q0ZXL6</accession>
<dbReference type="Pfam" id="PF00481">
    <property type="entry name" value="PP2C"/>
    <property type="match status" value="1"/>
</dbReference>
<dbReference type="PROSITE" id="PS51746">
    <property type="entry name" value="PPM_2"/>
    <property type="match status" value="1"/>
</dbReference>
<keyword evidence="2" id="KW-0813">Transport</keyword>
<evidence type="ECO:0000313" key="14">
    <source>
        <dbReference type="Proteomes" id="UP001151529"/>
    </source>
</evidence>
<comment type="similarity">
    <text evidence="9">Belongs to the monovalent cation:proton antiporter 2 (CPA2) transporter (TC 2.A.37) family. CHX (TC 2.A.37.4) subfamily.</text>
</comment>
<dbReference type="GO" id="GO:0012505">
    <property type="term" value="C:endomembrane system"/>
    <property type="evidence" value="ECO:0007669"/>
    <property type="project" value="TreeGrafter"/>
</dbReference>
<dbReference type="Gene3D" id="3.60.40.10">
    <property type="entry name" value="PPM-type phosphatase domain"/>
    <property type="match status" value="1"/>
</dbReference>
<reference evidence="13" key="1">
    <citation type="submission" date="2022-11" db="EMBL/GenBank/DDBJ databases">
        <authorList>
            <person name="Hyden B.L."/>
            <person name="Feng K."/>
            <person name="Yates T."/>
            <person name="Jawdy S."/>
            <person name="Smart L.B."/>
            <person name="Muchero W."/>
        </authorList>
    </citation>
    <scope>NUCLEOTIDE SEQUENCE</scope>
    <source>
        <tissue evidence="13">Shoot tip</tissue>
    </source>
</reference>
<dbReference type="EMBL" id="JAPFFL010000001">
    <property type="protein sequence ID" value="KAJ6750431.1"/>
    <property type="molecule type" value="Genomic_DNA"/>
</dbReference>
<dbReference type="InterPro" id="IPR001932">
    <property type="entry name" value="PPM-type_phosphatase-like_dom"/>
</dbReference>
<evidence type="ECO:0000256" key="3">
    <source>
        <dbReference type="ARBA" id="ARBA00022538"/>
    </source>
</evidence>
<keyword evidence="14" id="KW-1185">Reference proteome</keyword>
<keyword evidence="4 11" id="KW-0812">Transmembrane</keyword>
<feature type="transmembrane region" description="Helical" evidence="11">
    <location>
        <begin position="512"/>
        <end position="533"/>
    </location>
</feature>
<dbReference type="Gene3D" id="1.20.1530.20">
    <property type="match status" value="2"/>
</dbReference>
<gene>
    <name evidence="13" type="ORF">OIU85_001010</name>
</gene>
<evidence type="ECO:0000256" key="5">
    <source>
        <dbReference type="ARBA" id="ARBA00022958"/>
    </source>
</evidence>
<evidence type="ECO:0000259" key="12">
    <source>
        <dbReference type="PROSITE" id="PS51746"/>
    </source>
</evidence>
<feature type="compositionally biased region" description="Basic and acidic residues" evidence="10">
    <location>
        <begin position="106"/>
        <end position="129"/>
    </location>
</feature>
<evidence type="ECO:0000256" key="11">
    <source>
        <dbReference type="SAM" id="Phobius"/>
    </source>
</evidence>
<dbReference type="GO" id="GO:1902600">
    <property type="term" value="P:proton transmembrane transport"/>
    <property type="evidence" value="ECO:0007669"/>
    <property type="project" value="InterPro"/>
</dbReference>
<dbReference type="PANTHER" id="PTHR32468">
    <property type="entry name" value="CATION/H + ANTIPORTER"/>
    <property type="match status" value="1"/>
</dbReference>
<dbReference type="Pfam" id="PF00999">
    <property type="entry name" value="Na_H_Exchanger"/>
    <property type="match status" value="2"/>
</dbReference>
<evidence type="ECO:0000256" key="1">
    <source>
        <dbReference type="ARBA" id="ARBA00004141"/>
    </source>
</evidence>
<dbReference type="InterPro" id="IPR036457">
    <property type="entry name" value="PPM-type-like_dom_sf"/>
</dbReference>
<dbReference type="InterPro" id="IPR050794">
    <property type="entry name" value="CPA2_transporter"/>
</dbReference>
<evidence type="ECO:0000256" key="4">
    <source>
        <dbReference type="ARBA" id="ARBA00022692"/>
    </source>
</evidence>
<dbReference type="CDD" id="cd00143">
    <property type="entry name" value="PP2Cc"/>
    <property type="match status" value="1"/>
</dbReference>
<reference evidence="13" key="2">
    <citation type="journal article" date="2023" name="Int. J. Mol. Sci.">
        <title>De Novo Assembly and Annotation of 11 Diverse Shrub Willow (Salix) Genomes Reveals Novel Gene Organization in Sex-Linked Regions.</title>
        <authorList>
            <person name="Hyden B."/>
            <person name="Feng K."/>
            <person name="Yates T.B."/>
            <person name="Jawdy S."/>
            <person name="Cereghino C."/>
            <person name="Smart L.B."/>
            <person name="Muchero W."/>
        </authorList>
    </citation>
    <scope>NUCLEOTIDE SEQUENCE [LARGE SCALE GENOMIC DNA]</scope>
    <source>
        <tissue evidence="13">Shoot tip</tissue>
    </source>
</reference>
<feature type="transmembrane region" description="Helical" evidence="11">
    <location>
        <begin position="582"/>
        <end position="601"/>
    </location>
</feature>
<feature type="transmembrane region" description="Helical" evidence="11">
    <location>
        <begin position="481"/>
        <end position="500"/>
    </location>
</feature>
<feature type="transmembrane region" description="Helical" evidence="11">
    <location>
        <begin position="545"/>
        <end position="570"/>
    </location>
</feature>
<dbReference type="AlphaFoldDB" id="A0A9Q0ZXL6"/>
<organism evidence="13 14">
    <name type="scientific">Salix viminalis</name>
    <name type="common">Common osier</name>
    <name type="synonym">Basket willow</name>
    <dbReference type="NCBI Taxonomy" id="40686"/>
    <lineage>
        <taxon>Eukaryota</taxon>
        <taxon>Viridiplantae</taxon>
        <taxon>Streptophyta</taxon>
        <taxon>Embryophyta</taxon>
        <taxon>Tracheophyta</taxon>
        <taxon>Spermatophyta</taxon>
        <taxon>Magnoliopsida</taxon>
        <taxon>eudicotyledons</taxon>
        <taxon>Gunneridae</taxon>
        <taxon>Pentapetalae</taxon>
        <taxon>rosids</taxon>
        <taxon>fabids</taxon>
        <taxon>Malpighiales</taxon>
        <taxon>Salicaceae</taxon>
        <taxon>Saliceae</taxon>
        <taxon>Salix</taxon>
    </lineage>
</organism>
<evidence type="ECO:0000256" key="7">
    <source>
        <dbReference type="ARBA" id="ARBA00023065"/>
    </source>
</evidence>
<dbReference type="GO" id="GO:0016020">
    <property type="term" value="C:membrane"/>
    <property type="evidence" value="ECO:0007669"/>
    <property type="project" value="UniProtKB-SubCell"/>
</dbReference>
<comment type="subcellular location">
    <subcellularLocation>
        <location evidence="1">Membrane</location>
        <topology evidence="1">Multi-pass membrane protein</topology>
    </subcellularLocation>
</comment>
<feature type="transmembrane region" description="Helical" evidence="11">
    <location>
        <begin position="712"/>
        <end position="729"/>
    </location>
</feature>
<evidence type="ECO:0000256" key="2">
    <source>
        <dbReference type="ARBA" id="ARBA00022448"/>
    </source>
</evidence>
<evidence type="ECO:0000313" key="13">
    <source>
        <dbReference type="EMBL" id="KAJ6750431.1"/>
    </source>
</evidence>
<keyword evidence="5" id="KW-0630">Potassium</keyword>
<feature type="transmembrane region" description="Helical" evidence="11">
    <location>
        <begin position="613"/>
        <end position="636"/>
    </location>
</feature>
<feature type="transmembrane region" description="Helical" evidence="11">
    <location>
        <begin position="457"/>
        <end position="475"/>
    </location>
</feature>
<feature type="transmembrane region" description="Helical" evidence="11">
    <location>
        <begin position="805"/>
        <end position="828"/>
    </location>
</feature>
<dbReference type="GO" id="GO:0006813">
    <property type="term" value="P:potassium ion transport"/>
    <property type="evidence" value="ECO:0007669"/>
    <property type="project" value="UniProtKB-KW"/>
</dbReference>
<dbReference type="InterPro" id="IPR038770">
    <property type="entry name" value="Na+/solute_symporter_sf"/>
</dbReference>
<dbReference type="GO" id="GO:0006885">
    <property type="term" value="P:regulation of pH"/>
    <property type="evidence" value="ECO:0007669"/>
    <property type="project" value="TreeGrafter"/>
</dbReference>
<protein>
    <recommendedName>
        <fullName evidence="12">PPM-type phosphatase domain-containing protein</fullName>
    </recommendedName>
</protein>